<dbReference type="PANTHER" id="PTHR33797">
    <property type="entry name" value="ORGANIC HYDROPEROXIDE RESISTANCE PROTEIN-LIKE"/>
    <property type="match status" value="1"/>
</dbReference>
<dbReference type="SUPFAM" id="SSF82784">
    <property type="entry name" value="OsmC-like"/>
    <property type="match status" value="1"/>
</dbReference>
<feature type="non-terminal residue" evidence="1">
    <location>
        <position position="54"/>
    </location>
</feature>
<proteinExistence type="predicted"/>
<dbReference type="AlphaFoldDB" id="N8YFY4"/>
<protein>
    <recommendedName>
        <fullName evidence="3">Organic hydroperoxide resistance protein</fullName>
    </recommendedName>
</protein>
<dbReference type="Proteomes" id="UP000013117">
    <property type="component" value="Unassembled WGS sequence"/>
</dbReference>
<evidence type="ECO:0008006" key="3">
    <source>
        <dbReference type="Google" id="ProtNLM"/>
    </source>
</evidence>
<dbReference type="PANTHER" id="PTHR33797:SF2">
    <property type="entry name" value="ORGANIC HYDROPEROXIDE RESISTANCE PROTEIN-LIKE"/>
    <property type="match status" value="1"/>
</dbReference>
<dbReference type="GO" id="GO:0006979">
    <property type="term" value="P:response to oxidative stress"/>
    <property type="evidence" value="ECO:0007669"/>
    <property type="project" value="InterPro"/>
</dbReference>
<dbReference type="InterPro" id="IPR019953">
    <property type="entry name" value="OHR"/>
</dbReference>
<dbReference type="Gene3D" id="2.20.25.10">
    <property type="match status" value="1"/>
</dbReference>
<sequence length="54" mass="5611">MSTLYSTQVKAVGGRSGTIRSEDGILELKLALPKELGGKGDATNPEQLFAAGYA</sequence>
<reference evidence="1 2" key="1">
    <citation type="submission" date="2013-02" db="EMBL/GenBank/DDBJ databases">
        <title>The Genome Sequence of Acinetobacter gerneri CIP 107464.</title>
        <authorList>
            <consortium name="The Broad Institute Genome Sequencing Platform"/>
            <consortium name="The Broad Institute Genome Sequencing Center for Infectious Disease"/>
            <person name="Cerqueira G."/>
            <person name="Feldgarden M."/>
            <person name="Courvalin P."/>
            <person name="Perichon B."/>
            <person name="Grillot-Courvalin C."/>
            <person name="Clermont D."/>
            <person name="Rocha E."/>
            <person name="Yoon E.-J."/>
            <person name="Nemec A."/>
            <person name="Walker B."/>
            <person name="Young S.K."/>
            <person name="Zeng Q."/>
            <person name="Gargeya S."/>
            <person name="Fitzgerald M."/>
            <person name="Haas B."/>
            <person name="Abouelleil A."/>
            <person name="Alvarado L."/>
            <person name="Arachchi H.M."/>
            <person name="Berlin A.M."/>
            <person name="Chapman S.B."/>
            <person name="Dewar J."/>
            <person name="Goldberg J."/>
            <person name="Griggs A."/>
            <person name="Gujja S."/>
            <person name="Hansen M."/>
            <person name="Howarth C."/>
            <person name="Imamovic A."/>
            <person name="Larimer J."/>
            <person name="McCowan C."/>
            <person name="Murphy C."/>
            <person name="Neiman D."/>
            <person name="Pearson M."/>
            <person name="Priest M."/>
            <person name="Roberts A."/>
            <person name="Saif S."/>
            <person name="Shea T."/>
            <person name="Sisk P."/>
            <person name="Sykes S."/>
            <person name="Wortman J."/>
            <person name="Nusbaum C."/>
            <person name="Birren B."/>
        </authorList>
    </citation>
    <scope>NUCLEOTIDE SEQUENCE [LARGE SCALE GENOMIC DNA]</scope>
    <source>
        <strain evidence="1 2">CIP 107464</strain>
    </source>
</reference>
<comment type="caution">
    <text evidence="1">The sequence shown here is derived from an EMBL/GenBank/DDBJ whole genome shotgun (WGS) entry which is preliminary data.</text>
</comment>
<name>N8YFY4_9GAMM</name>
<keyword evidence="2" id="KW-1185">Reference proteome</keyword>
<dbReference type="InterPro" id="IPR036102">
    <property type="entry name" value="OsmC/Ohrsf"/>
</dbReference>
<dbReference type="HOGENOM" id="CLU_3072944_0_0_6"/>
<accession>N8YFY4</accession>
<evidence type="ECO:0000313" key="1">
    <source>
        <dbReference type="EMBL" id="ENV35737.1"/>
    </source>
</evidence>
<evidence type="ECO:0000313" key="2">
    <source>
        <dbReference type="Proteomes" id="UP000013117"/>
    </source>
</evidence>
<dbReference type="EMBL" id="APPN01000006">
    <property type="protein sequence ID" value="ENV35737.1"/>
    <property type="molecule type" value="Genomic_DNA"/>
</dbReference>
<gene>
    <name evidence="1" type="ORF">F960_00027</name>
</gene>
<organism evidence="1 2">
    <name type="scientific">Acinetobacter gerneri DSM 14967 = CIP 107464 = MTCC 9824</name>
    <dbReference type="NCBI Taxonomy" id="1120926"/>
    <lineage>
        <taxon>Bacteria</taxon>
        <taxon>Pseudomonadati</taxon>
        <taxon>Pseudomonadota</taxon>
        <taxon>Gammaproteobacteria</taxon>
        <taxon>Moraxellales</taxon>
        <taxon>Moraxellaceae</taxon>
        <taxon>Acinetobacter</taxon>
    </lineage>
</organism>